<accession>A0A2T5VFJ4</accession>
<dbReference type="PANTHER" id="PTHR30154">
    <property type="entry name" value="LEUCINE-RESPONSIVE REGULATORY PROTEIN"/>
    <property type="match status" value="1"/>
</dbReference>
<keyword evidence="2" id="KW-0238">DNA-binding</keyword>
<evidence type="ECO:0000259" key="5">
    <source>
        <dbReference type="PROSITE" id="PS50956"/>
    </source>
</evidence>
<dbReference type="PANTHER" id="PTHR30154:SF0">
    <property type="entry name" value="LEUCINE-RESPONSIVE REGULATORY PROTEIN"/>
    <property type="match status" value="1"/>
</dbReference>
<evidence type="ECO:0000256" key="4">
    <source>
        <dbReference type="ARBA" id="ARBA00023163"/>
    </source>
</evidence>
<dbReference type="InterPro" id="IPR019887">
    <property type="entry name" value="Tscrpt_reg_AsnC/Lrp_C"/>
</dbReference>
<dbReference type="Gene3D" id="3.30.70.920">
    <property type="match status" value="1"/>
</dbReference>
<dbReference type="CDD" id="cd00090">
    <property type="entry name" value="HTH_ARSR"/>
    <property type="match status" value="1"/>
</dbReference>
<dbReference type="InterPro" id="IPR036390">
    <property type="entry name" value="WH_DNA-bd_sf"/>
</dbReference>
<sequence>MDELIAVFADLDKQDRKILAQLQADGRITTTQLAERIGLSPTATSERVKRLTREGYILGFTARLDATRIGLGLLVFVEVKLDRTTPDVFAAFAEAVNKVPEVLECHMVAGGFDYLVKSRVADMAAYRAFLSDVVLNLPGVRETHTYTVMEEVKDTSVLPI</sequence>
<keyword evidence="1" id="KW-0805">Transcription regulation</keyword>
<dbReference type="InterPro" id="IPR019888">
    <property type="entry name" value="Tscrpt_reg_AsnC-like"/>
</dbReference>
<reference evidence="6 7" key="1">
    <citation type="submission" date="2018-04" db="EMBL/GenBank/DDBJ databases">
        <title>Genomic Encyclopedia of Archaeal and Bacterial Type Strains, Phase II (KMG-II): from individual species to whole genera.</title>
        <authorList>
            <person name="Goeker M."/>
        </authorList>
    </citation>
    <scope>NUCLEOTIDE SEQUENCE [LARGE SCALE GENOMIC DNA]</scope>
    <source>
        <strain evidence="6 7">DSM 23382</strain>
    </source>
</reference>
<dbReference type="InterPro" id="IPR011008">
    <property type="entry name" value="Dimeric_a/b-barrel"/>
</dbReference>
<comment type="caution">
    <text evidence="6">The sequence shown here is derived from an EMBL/GenBank/DDBJ whole genome shotgun (WGS) entry which is preliminary data.</text>
</comment>
<dbReference type="AlphaFoldDB" id="A0A2T5VFJ4"/>
<dbReference type="InterPro" id="IPR019885">
    <property type="entry name" value="Tscrpt_reg_HTH_AsnC-type_CS"/>
</dbReference>
<dbReference type="EMBL" id="QAYG01000001">
    <property type="protein sequence ID" value="PTW62519.1"/>
    <property type="molecule type" value="Genomic_DNA"/>
</dbReference>
<dbReference type="InterPro" id="IPR011991">
    <property type="entry name" value="ArsR-like_HTH"/>
</dbReference>
<evidence type="ECO:0000313" key="6">
    <source>
        <dbReference type="EMBL" id="PTW62519.1"/>
    </source>
</evidence>
<dbReference type="Proteomes" id="UP000244081">
    <property type="component" value="Unassembled WGS sequence"/>
</dbReference>
<dbReference type="Gene3D" id="1.10.10.10">
    <property type="entry name" value="Winged helix-like DNA-binding domain superfamily/Winged helix DNA-binding domain"/>
    <property type="match status" value="1"/>
</dbReference>
<dbReference type="RefSeq" id="WP_107989037.1">
    <property type="nucleotide sequence ID" value="NZ_QAYG01000001.1"/>
</dbReference>
<dbReference type="GO" id="GO:0005829">
    <property type="term" value="C:cytosol"/>
    <property type="evidence" value="ECO:0007669"/>
    <property type="project" value="TreeGrafter"/>
</dbReference>
<gene>
    <name evidence="6" type="ORF">C8N35_101563</name>
</gene>
<name>A0A2T5VFJ4_9HYPH</name>
<evidence type="ECO:0000256" key="1">
    <source>
        <dbReference type="ARBA" id="ARBA00023015"/>
    </source>
</evidence>
<dbReference type="PROSITE" id="PS00519">
    <property type="entry name" value="HTH_ASNC_1"/>
    <property type="match status" value="1"/>
</dbReference>
<feature type="domain" description="HTH asnC-type" evidence="5">
    <location>
        <begin position="11"/>
        <end position="72"/>
    </location>
</feature>
<dbReference type="OrthoDB" id="9802341at2"/>
<protein>
    <submittedName>
        <fullName evidence="6">AsnC family transcriptional regulator</fullName>
    </submittedName>
</protein>
<evidence type="ECO:0000256" key="3">
    <source>
        <dbReference type="ARBA" id="ARBA00023159"/>
    </source>
</evidence>
<dbReference type="Pfam" id="PF13412">
    <property type="entry name" value="HTH_24"/>
    <property type="match status" value="1"/>
</dbReference>
<dbReference type="SMART" id="SM00344">
    <property type="entry name" value="HTH_ASNC"/>
    <property type="match status" value="1"/>
</dbReference>
<keyword evidence="3" id="KW-0010">Activator</keyword>
<dbReference type="Pfam" id="PF01037">
    <property type="entry name" value="AsnC_trans_reg"/>
    <property type="match status" value="1"/>
</dbReference>
<dbReference type="PRINTS" id="PR00033">
    <property type="entry name" value="HTHASNC"/>
</dbReference>
<dbReference type="GO" id="GO:0006355">
    <property type="term" value="P:regulation of DNA-templated transcription"/>
    <property type="evidence" value="ECO:0007669"/>
    <property type="project" value="UniProtKB-ARBA"/>
</dbReference>
<evidence type="ECO:0000313" key="7">
    <source>
        <dbReference type="Proteomes" id="UP000244081"/>
    </source>
</evidence>
<dbReference type="GO" id="GO:0043565">
    <property type="term" value="F:sequence-specific DNA binding"/>
    <property type="evidence" value="ECO:0007669"/>
    <property type="project" value="InterPro"/>
</dbReference>
<dbReference type="SUPFAM" id="SSF54909">
    <property type="entry name" value="Dimeric alpha+beta barrel"/>
    <property type="match status" value="1"/>
</dbReference>
<dbReference type="InterPro" id="IPR036388">
    <property type="entry name" value="WH-like_DNA-bd_sf"/>
</dbReference>
<dbReference type="GO" id="GO:0043200">
    <property type="term" value="P:response to amino acid"/>
    <property type="evidence" value="ECO:0007669"/>
    <property type="project" value="TreeGrafter"/>
</dbReference>
<dbReference type="PROSITE" id="PS50956">
    <property type="entry name" value="HTH_ASNC_2"/>
    <property type="match status" value="1"/>
</dbReference>
<dbReference type="InterPro" id="IPR000485">
    <property type="entry name" value="AsnC-type_HTH_dom"/>
</dbReference>
<proteinExistence type="predicted"/>
<keyword evidence="7" id="KW-1185">Reference proteome</keyword>
<keyword evidence="4" id="KW-0804">Transcription</keyword>
<organism evidence="6 7">
    <name type="scientific">Breoghania corrubedonensis</name>
    <dbReference type="NCBI Taxonomy" id="665038"/>
    <lineage>
        <taxon>Bacteria</taxon>
        <taxon>Pseudomonadati</taxon>
        <taxon>Pseudomonadota</taxon>
        <taxon>Alphaproteobacteria</taxon>
        <taxon>Hyphomicrobiales</taxon>
        <taxon>Stappiaceae</taxon>
        <taxon>Breoghania</taxon>
    </lineage>
</organism>
<evidence type="ECO:0000256" key="2">
    <source>
        <dbReference type="ARBA" id="ARBA00023125"/>
    </source>
</evidence>
<dbReference type="SUPFAM" id="SSF46785">
    <property type="entry name" value="Winged helix' DNA-binding domain"/>
    <property type="match status" value="1"/>
</dbReference>